<organism evidence="1">
    <name type="scientific">freshwater metagenome</name>
    <dbReference type="NCBI Taxonomy" id="449393"/>
    <lineage>
        <taxon>unclassified sequences</taxon>
        <taxon>metagenomes</taxon>
        <taxon>ecological metagenomes</taxon>
    </lineage>
</organism>
<sequence length="63" mass="7013">MHRRQKPYEIQFAGSHHFVLRGDESKSLLGVGAHGRRKTLHDCIASLLVDSYAAQVMHSALAN</sequence>
<protein>
    <submittedName>
        <fullName evidence="1">Unannotated protein</fullName>
    </submittedName>
</protein>
<reference evidence="1" key="1">
    <citation type="submission" date="2020-05" db="EMBL/GenBank/DDBJ databases">
        <authorList>
            <person name="Chiriac C."/>
            <person name="Salcher M."/>
            <person name="Ghai R."/>
            <person name="Kavagutti S V."/>
        </authorList>
    </citation>
    <scope>NUCLEOTIDE SEQUENCE</scope>
</reference>
<proteinExistence type="predicted"/>
<dbReference type="AlphaFoldDB" id="A0A6J6HJ87"/>
<dbReference type="EMBL" id="CAEZUN010000152">
    <property type="protein sequence ID" value="CAB4608728.1"/>
    <property type="molecule type" value="Genomic_DNA"/>
</dbReference>
<name>A0A6J6HJ87_9ZZZZ</name>
<accession>A0A6J6HJ87</accession>
<evidence type="ECO:0000313" key="1">
    <source>
        <dbReference type="EMBL" id="CAB4608728.1"/>
    </source>
</evidence>
<gene>
    <name evidence="1" type="ORF">UFOPK1826_01129</name>
</gene>